<evidence type="ECO:0000313" key="3">
    <source>
        <dbReference type="Proteomes" id="UP000008177"/>
    </source>
</evidence>
<name>G2Y280_BOTF4</name>
<proteinExistence type="predicted"/>
<accession>G2Y280</accession>
<dbReference type="EMBL" id="FQ790283">
    <property type="protein sequence ID" value="CCD46770.1"/>
    <property type="molecule type" value="Genomic_DNA"/>
</dbReference>
<dbReference type="AlphaFoldDB" id="G2Y280"/>
<evidence type="ECO:0000313" key="2">
    <source>
        <dbReference type="EMBL" id="CCD46770.1"/>
    </source>
</evidence>
<dbReference type="HOGENOM" id="CLU_2775636_0_0_1"/>
<sequence>MSVYQEEVEEVEKVEEEGEEAESFDMNADMPLVYINSRYEGKRRRDVHWRVVQGLDQGLMLDSSLDKVS</sequence>
<dbReference type="Proteomes" id="UP000008177">
    <property type="component" value="Unplaced contigs"/>
</dbReference>
<feature type="compositionally biased region" description="Acidic residues" evidence="1">
    <location>
        <begin position="1"/>
        <end position="23"/>
    </location>
</feature>
<dbReference type="InParanoid" id="G2Y280"/>
<evidence type="ECO:0000256" key="1">
    <source>
        <dbReference type="SAM" id="MobiDB-lite"/>
    </source>
</evidence>
<feature type="region of interest" description="Disordered" evidence="1">
    <location>
        <begin position="1"/>
        <end position="25"/>
    </location>
</feature>
<protein>
    <submittedName>
        <fullName evidence="2">Uncharacterized protein</fullName>
    </submittedName>
</protein>
<organism evidence="2 3">
    <name type="scientific">Botryotinia fuckeliana (strain T4)</name>
    <name type="common">Noble rot fungus</name>
    <name type="synonym">Botrytis cinerea</name>
    <dbReference type="NCBI Taxonomy" id="999810"/>
    <lineage>
        <taxon>Eukaryota</taxon>
        <taxon>Fungi</taxon>
        <taxon>Dikarya</taxon>
        <taxon>Ascomycota</taxon>
        <taxon>Pezizomycotina</taxon>
        <taxon>Leotiomycetes</taxon>
        <taxon>Helotiales</taxon>
        <taxon>Sclerotiniaceae</taxon>
        <taxon>Botrytis</taxon>
    </lineage>
</organism>
<gene>
    <name evidence="2" type="ORF">BofuT4_P114760.1</name>
</gene>
<reference evidence="3" key="1">
    <citation type="journal article" date="2011" name="PLoS Genet.">
        <title>Genomic analysis of the necrotrophic fungal pathogens Sclerotinia sclerotiorum and Botrytis cinerea.</title>
        <authorList>
            <person name="Amselem J."/>
            <person name="Cuomo C.A."/>
            <person name="van Kan J.A."/>
            <person name="Viaud M."/>
            <person name="Benito E.P."/>
            <person name="Couloux A."/>
            <person name="Coutinho P.M."/>
            <person name="de Vries R.P."/>
            <person name="Dyer P.S."/>
            <person name="Fillinger S."/>
            <person name="Fournier E."/>
            <person name="Gout L."/>
            <person name="Hahn M."/>
            <person name="Kohn L."/>
            <person name="Lapalu N."/>
            <person name="Plummer K.M."/>
            <person name="Pradier J.M."/>
            <person name="Quevillon E."/>
            <person name="Sharon A."/>
            <person name="Simon A."/>
            <person name="ten Have A."/>
            <person name="Tudzynski B."/>
            <person name="Tudzynski P."/>
            <person name="Wincker P."/>
            <person name="Andrew M."/>
            <person name="Anthouard V."/>
            <person name="Beever R.E."/>
            <person name="Beffa R."/>
            <person name="Benoit I."/>
            <person name="Bouzid O."/>
            <person name="Brault B."/>
            <person name="Chen Z."/>
            <person name="Choquer M."/>
            <person name="Collemare J."/>
            <person name="Cotton P."/>
            <person name="Danchin E.G."/>
            <person name="Da Silva C."/>
            <person name="Gautier A."/>
            <person name="Giraud C."/>
            <person name="Giraud T."/>
            <person name="Gonzalez C."/>
            <person name="Grossetete S."/>
            <person name="Guldener U."/>
            <person name="Henrissat B."/>
            <person name="Howlett B.J."/>
            <person name="Kodira C."/>
            <person name="Kretschmer M."/>
            <person name="Lappartient A."/>
            <person name="Leroch M."/>
            <person name="Levis C."/>
            <person name="Mauceli E."/>
            <person name="Neuveglise C."/>
            <person name="Oeser B."/>
            <person name="Pearson M."/>
            <person name="Poulain J."/>
            <person name="Poussereau N."/>
            <person name="Quesneville H."/>
            <person name="Rascle C."/>
            <person name="Schumacher J."/>
            <person name="Segurens B."/>
            <person name="Sexton A."/>
            <person name="Silva E."/>
            <person name="Sirven C."/>
            <person name="Soanes D.M."/>
            <person name="Talbot N.J."/>
            <person name="Templeton M."/>
            <person name="Yandava C."/>
            <person name="Yarden O."/>
            <person name="Zeng Q."/>
            <person name="Rollins J.A."/>
            <person name="Lebrun M.H."/>
            <person name="Dickman M."/>
        </authorList>
    </citation>
    <scope>NUCLEOTIDE SEQUENCE [LARGE SCALE GENOMIC DNA]</scope>
    <source>
        <strain evidence="3">T4</strain>
    </source>
</reference>